<dbReference type="STRING" id="644295.Metev_1613"/>
<dbReference type="InterPro" id="IPR029032">
    <property type="entry name" value="AhpD-like"/>
</dbReference>
<evidence type="ECO:0000313" key="2">
    <source>
        <dbReference type="EMBL" id="ADI74457.1"/>
    </source>
</evidence>
<keyword evidence="3" id="KW-1185">Reference proteome</keyword>
<proteinExistence type="predicted"/>
<feature type="domain" description="Carboxymuconolactone decarboxylase-like" evidence="1">
    <location>
        <begin position="29"/>
        <end position="107"/>
    </location>
</feature>
<dbReference type="AlphaFoldDB" id="D7EAU0"/>
<dbReference type="GO" id="GO:0051920">
    <property type="term" value="F:peroxiredoxin activity"/>
    <property type="evidence" value="ECO:0007669"/>
    <property type="project" value="InterPro"/>
</dbReference>
<dbReference type="InterPro" id="IPR003779">
    <property type="entry name" value="CMD-like"/>
</dbReference>
<dbReference type="Gene3D" id="1.20.1290.10">
    <property type="entry name" value="AhpD-like"/>
    <property type="match status" value="1"/>
</dbReference>
<accession>D7EAU0</accession>
<dbReference type="OrthoDB" id="139309at2157"/>
<evidence type="ECO:0000259" key="1">
    <source>
        <dbReference type="Pfam" id="PF02627"/>
    </source>
</evidence>
<dbReference type="SUPFAM" id="SSF69118">
    <property type="entry name" value="AhpD-like"/>
    <property type="match status" value="1"/>
</dbReference>
<dbReference type="KEGG" id="mev:Metev_1613"/>
<reference evidence="2 3" key="1">
    <citation type="submission" date="2010-06" db="EMBL/GenBank/DDBJ databases">
        <title>Complete sequence chromosome of Methanohalobium evestigatum Z-7303.</title>
        <authorList>
            <consortium name="US DOE Joint Genome Institute"/>
            <person name="Lucas S."/>
            <person name="Copeland A."/>
            <person name="Lapidus A."/>
            <person name="Cheng J.-F."/>
            <person name="Bruce D."/>
            <person name="Goodwin L."/>
            <person name="Pitluck S."/>
            <person name="Saunders E."/>
            <person name="Detter J.C."/>
            <person name="Han C."/>
            <person name="Tapia R."/>
            <person name="Land M."/>
            <person name="Hauser L."/>
            <person name="Kyrpides N."/>
            <person name="Mikhailova N."/>
            <person name="Sieprawska-Lupa M."/>
            <person name="Whitman W.B."/>
            <person name="Anderson I."/>
            <person name="Woyke T."/>
        </authorList>
    </citation>
    <scope>NUCLEOTIDE SEQUENCE [LARGE SCALE GENOMIC DNA]</scope>
    <source>
        <strain evidence="3">ATCC BAA-1072 / DSM 3721 / NBRC 107634 / OCM 161 / Z-7303</strain>
    </source>
</reference>
<dbReference type="RefSeq" id="WP_013195022.1">
    <property type="nucleotide sequence ID" value="NC_014253.1"/>
</dbReference>
<evidence type="ECO:0000313" key="3">
    <source>
        <dbReference type="Proteomes" id="UP000000391"/>
    </source>
</evidence>
<protein>
    <submittedName>
        <fullName evidence="2">Carboxymuconolactone decarboxylase</fullName>
    </submittedName>
</protein>
<dbReference type="GeneID" id="9347255"/>
<organism evidence="2 3">
    <name type="scientific">Methanohalobium evestigatum (strain ATCC BAA-1072 / DSM 3721 / NBRC 107634 / OCM 161 / Z-7303)</name>
    <dbReference type="NCBI Taxonomy" id="644295"/>
    <lineage>
        <taxon>Archaea</taxon>
        <taxon>Methanobacteriati</taxon>
        <taxon>Methanobacteriota</taxon>
        <taxon>Stenosarchaea group</taxon>
        <taxon>Methanomicrobia</taxon>
        <taxon>Methanosarcinales</taxon>
        <taxon>Methanosarcinaceae</taxon>
        <taxon>Methanohalobium</taxon>
    </lineage>
</organism>
<dbReference type="Proteomes" id="UP000000391">
    <property type="component" value="Chromosome"/>
</dbReference>
<dbReference type="EMBL" id="CP002069">
    <property type="protein sequence ID" value="ADI74457.1"/>
    <property type="molecule type" value="Genomic_DNA"/>
</dbReference>
<dbReference type="HOGENOM" id="CLU_2230399_0_0_2"/>
<dbReference type="Pfam" id="PF02627">
    <property type="entry name" value="CMD"/>
    <property type="match status" value="1"/>
</dbReference>
<name>D7EAU0_METEZ</name>
<gene>
    <name evidence="2" type="ordered locus">Metev_1613</name>
</gene>
<sequence>MEKNTKDEIREVKGFLPKAIKFADEINEDFAEGIAEFYQAIWDERENGLSMKEKHILVFTVACASNNVESASKILERLKKFGATRTEIYDAMMMAAWTGGIQNFTNVSSELVDKINKLGFE</sequence>